<feature type="transmembrane region" description="Helical" evidence="1">
    <location>
        <begin position="357"/>
        <end position="376"/>
    </location>
</feature>
<keyword evidence="1" id="KW-0812">Transmembrane</keyword>
<proteinExistence type="predicted"/>
<gene>
    <name evidence="2" type="ORF">QYE76_026322</name>
</gene>
<name>A0AAD8RG01_LOLMU</name>
<dbReference type="Pfam" id="PF14223">
    <property type="entry name" value="Retrotran_gag_2"/>
    <property type="match status" value="1"/>
</dbReference>
<evidence type="ECO:0000313" key="2">
    <source>
        <dbReference type="EMBL" id="KAK1620805.1"/>
    </source>
</evidence>
<feature type="transmembrane region" description="Helical" evidence="1">
    <location>
        <begin position="193"/>
        <end position="217"/>
    </location>
</feature>
<feature type="transmembrane region" description="Helical" evidence="1">
    <location>
        <begin position="322"/>
        <end position="345"/>
    </location>
</feature>
<dbReference type="AlphaFoldDB" id="A0AAD8RG01"/>
<feature type="transmembrane region" description="Helical" evidence="1">
    <location>
        <begin position="287"/>
        <end position="310"/>
    </location>
</feature>
<evidence type="ECO:0000256" key="1">
    <source>
        <dbReference type="SAM" id="Phobius"/>
    </source>
</evidence>
<keyword evidence="1" id="KW-0472">Membrane</keyword>
<dbReference type="EMBL" id="JAUUTY010000006">
    <property type="protein sequence ID" value="KAK1620805.1"/>
    <property type="molecule type" value="Genomic_DNA"/>
</dbReference>
<evidence type="ECO:0000313" key="3">
    <source>
        <dbReference type="Proteomes" id="UP001231189"/>
    </source>
</evidence>
<dbReference type="Proteomes" id="UP001231189">
    <property type="component" value="Unassembled WGS sequence"/>
</dbReference>
<evidence type="ECO:0008006" key="4">
    <source>
        <dbReference type="Google" id="ProtNLM"/>
    </source>
</evidence>
<dbReference type="PANTHER" id="PTHR47481">
    <property type="match status" value="1"/>
</dbReference>
<comment type="caution">
    <text evidence="2">The sequence shown here is derived from an EMBL/GenBank/DDBJ whole genome shotgun (WGS) entry which is preliminary data.</text>
</comment>
<reference evidence="2" key="1">
    <citation type="submission" date="2023-07" db="EMBL/GenBank/DDBJ databases">
        <title>A chromosome-level genome assembly of Lolium multiflorum.</title>
        <authorList>
            <person name="Chen Y."/>
            <person name="Copetti D."/>
            <person name="Kolliker R."/>
            <person name="Studer B."/>
        </authorList>
    </citation>
    <scope>NUCLEOTIDE SEQUENCE</scope>
    <source>
        <strain evidence="2">02402/16</strain>
        <tissue evidence="2">Leaf</tissue>
    </source>
</reference>
<dbReference type="PANTHER" id="PTHR47481:SF31">
    <property type="entry name" value="OS01G0873500 PROTEIN"/>
    <property type="match status" value="1"/>
</dbReference>
<keyword evidence="1" id="KW-1133">Transmembrane helix</keyword>
<sequence>MASSSTSATVLAAALGAPPVQLLTRDNALVWKALVDPALRGARVLDLVERSEEAPVEKLEAEDVNKKKVTIENSEYASWIARDQQVIRWLVNALSLDVLMHVIGLETFAEVWAALNAHVSTASKSRAQRLRGALNNTKENDLTVEKYFAKMKTLASELAAAGKPLDEDDRADLCKLMTASTNRMISLFHRLPMSLAAVPLLRAVMIGGMTIVVARTAGVTTALASKMIADAVTTGTAGSVVTTTTARSAVTTAIARSAVTTVDVATTVIDVMVAATRAAVMEAAIRAVVTMTVLAVVMMAIDVIMVGIVVNVNPLHILIPPSISVLSMGILPVTAGGVMAMTVVIMETEATKMQTMLPMVLIQTGTMTLVLLIISLEN</sequence>
<accession>A0AAD8RG01</accession>
<keyword evidence="3" id="KW-1185">Reference proteome</keyword>
<protein>
    <recommendedName>
        <fullName evidence="4">Retrotransposon gag domain-containing protein</fullName>
    </recommendedName>
</protein>
<organism evidence="2 3">
    <name type="scientific">Lolium multiflorum</name>
    <name type="common">Italian ryegrass</name>
    <name type="synonym">Lolium perenne subsp. multiflorum</name>
    <dbReference type="NCBI Taxonomy" id="4521"/>
    <lineage>
        <taxon>Eukaryota</taxon>
        <taxon>Viridiplantae</taxon>
        <taxon>Streptophyta</taxon>
        <taxon>Embryophyta</taxon>
        <taxon>Tracheophyta</taxon>
        <taxon>Spermatophyta</taxon>
        <taxon>Magnoliopsida</taxon>
        <taxon>Liliopsida</taxon>
        <taxon>Poales</taxon>
        <taxon>Poaceae</taxon>
        <taxon>BOP clade</taxon>
        <taxon>Pooideae</taxon>
        <taxon>Poodae</taxon>
        <taxon>Poeae</taxon>
        <taxon>Poeae Chloroplast Group 2 (Poeae type)</taxon>
        <taxon>Loliodinae</taxon>
        <taxon>Loliinae</taxon>
        <taxon>Lolium</taxon>
    </lineage>
</organism>